<evidence type="ECO:0000313" key="2">
    <source>
        <dbReference type="Proteomes" id="UP001283361"/>
    </source>
</evidence>
<evidence type="ECO:0000313" key="1">
    <source>
        <dbReference type="EMBL" id="KAK3778531.1"/>
    </source>
</evidence>
<organism evidence="1 2">
    <name type="scientific">Elysia crispata</name>
    <name type="common">lettuce slug</name>
    <dbReference type="NCBI Taxonomy" id="231223"/>
    <lineage>
        <taxon>Eukaryota</taxon>
        <taxon>Metazoa</taxon>
        <taxon>Spiralia</taxon>
        <taxon>Lophotrochozoa</taxon>
        <taxon>Mollusca</taxon>
        <taxon>Gastropoda</taxon>
        <taxon>Heterobranchia</taxon>
        <taxon>Euthyneura</taxon>
        <taxon>Panpulmonata</taxon>
        <taxon>Sacoglossa</taxon>
        <taxon>Placobranchoidea</taxon>
        <taxon>Plakobranchidae</taxon>
        <taxon>Elysia</taxon>
    </lineage>
</organism>
<name>A0AAE1DPN8_9GAST</name>
<protein>
    <submittedName>
        <fullName evidence="1">Uncharacterized protein</fullName>
    </submittedName>
</protein>
<keyword evidence="2" id="KW-1185">Reference proteome</keyword>
<comment type="caution">
    <text evidence="1">The sequence shown here is derived from an EMBL/GenBank/DDBJ whole genome shotgun (WGS) entry which is preliminary data.</text>
</comment>
<reference evidence="1" key="1">
    <citation type="journal article" date="2023" name="G3 (Bethesda)">
        <title>A reference genome for the long-term kleptoplast-retaining sea slug Elysia crispata morphotype clarki.</title>
        <authorList>
            <person name="Eastman K.E."/>
            <person name="Pendleton A.L."/>
            <person name="Shaikh M.A."/>
            <person name="Suttiyut T."/>
            <person name="Ogas R."/>
            <person name="Tomko P."/>
            <person name="Gavelis G."/>
            <person name="Widhalm J.R."/>
            <person name="Wisecaver J.H."/>
        </authorList>
    </citation>
    <scope>NUCLEOTIDE SEQUENCE</scope>
    <source>
        <strain evidence="1">ECLA1</strain>
    </source>
</reference>
<gene>
    <name evidence="1" type="ORF">RRG08_067035</name>
</gene>
<dbReference type="Proteomes" id="UP001283361">
    <property type="component" value="Unassembled WGS sequence"/>
</dbReference>
<sequence length="134" mass="15271">MSEQFGSKTYTCLAESLQWKREAILKFHNPEGLPAPHQPISRPWHCLFGDNYCCTPALYNFLIANKTMCALAQEERILAAAEAKEQGAAVRIDKVDNNRLRGRHFLGPYDAQEREEEARQKQGTCHVCYAKDSK</sequence>
<dbReference type="EMBL" id="JAWDGP010002930">
    <property type="protein sequence ID" value="KAK3778531.1"/>
    <property type="molecule type" value="Genomic_DNA"/>
</dbReference>
<proteinExistence type="predicted"/>
<dbReference type="AlphaFoldDB" id="A0AAE1DPN8"/>
<accession>A0AAE1DPN8</accession>